<keyword evidence="4" id="KW-1133">Transmembrane helix</keyword>
<dbReference type="InterPro" id="IPR036259">
    <property type="entry name" value="MFS_trans_sf"/>
</dbReference>
<comment type="similarity">
    <text evidence="2">Belongs to the major facilitator superfamily. Monocarboxylate porter (TC 2.A.1.13) family.</text>
</comment>
<dbReference type="PANTHER" id="PTHR11360:SF315">
    <property type="entry name" value="TRANSPORTER MCH2-RELATED"/>
    <property type="match status" value="1"/>
</dbReference>
<feature type="transmembrane region" description="Helical" evidence="4">
    <location>
        <begin position="379"/>
        <end position="399"/>
    </location>
</feature>
<evidence type="ECO:0000256" key="1">
    <source>
        <dbReference type="ARBA" id="ARBA00004141"/>
    </source>
</evidence>
<dbReference type="Gene3D" id="1.20.1250.20">
    <property type="entry name" value="MFS general substrate transporter like domains"/>
    <property type="match status" value="2"/>
</dbReference>
<keyword evidence="7" id="KW-1185">Reference proteome</keyword>
<dbReference type="EMBL" id="JAAOAS010000244">
    <property type="protein sequence ID" value="KAF5583573.1"/>
    <property type="molecule type" value="Genomic_DNA"/>
</dbReference>
<dbReference type="SUPFAM" id="SSF103473">
    <property type="entry name" value="MFS general substrate transporter"/>
    <property type="match status" value="1"/>
</dbReference>
<comment type="caution">
    <text evidence="6">The sequence shown here is derived from an EMBL/GenBank/DDBJ whole genome shotgun (WGS) entry which is preliminary data.</text>
</comment>
<evidence type="ECO:0000259" key="5">
    <source>
        <dbReference type="PROSITE" id="PS50850"/>
    </source>
</evidence>
<dbReference type="PROSITE" id="PS50850">
    <property type="entry name" value="MFS"/>
    <property type="match status" value="1"/>
</dbReference>
<feature type="transmembrane region" description="Helical" evidence="4">
    <location>
        <begin position="120"/>
        <end position="140"/>
    </location>
</feature>
<evidence type="ECO:0000256" key="2">
    <source>
        <dbReference type="ARBA" id="ARBA00006727"/>
    </source>
</evidence>
<evidence type="ECO:0000256" key="4">
    <source>
        <dbReference type="SAM" id="Phobius"/>
    </source>
</evidence>
<keyword evidence="4" id="KW-0472">Membrane</keyword>
<proteinExistence type="inferred from homology"/>
<evidence type="ECO:0000313" key="7">
    <source>
        <dbReference type="Proteomes" id="UP000546213"/>
    </source>
</evidence>
<gene>
    <name evidence="6" type="ORF">FPCIR_8987</name>
</gene>
<dbReference type="Pfam" id="PF07690">
    <property type="entry name" value="MFS_1"/>
    <property type="match status" value="2"/>
</dbReference>
<dbReference type="GO" id="GO:0022857">
    <property type="term" value="F:transmembrane transporter activity"/>
    <property type="evidence" value="ECO:0007669"/>
    <property type="project" value="InterPro"/>
</dbReference>
<dbReference type="PANTHER" id="PTHR11360">
    <property type="entry name" value="MONOCARBOXYLATE TRANSPORTER"/>
    <property type="match status" value="1"/>
</dbReference>
<dbReference type="AlphaFoldDB" id="A0A8H5L245"/>
<evidence type="ECO:0000313" key="6">
    <source>
        <dbReference type="EMBL" id="KAF5583573.1"/>
    </source>
</evidence>
<comment type="subcellular location">
    <subcellularLocation>
        <location evidence="1">Membrane</location>
        <topology evidence="1">Multi-pass membrane protein</topology>
    </subcellularLocation>
</comment>
<protein>
    <submittedName>
        <fullName evidence="6">Major facilitator superfamily transporter (Mch2)</fullName>
    </submittedName>
</protein>
<dbReference type="InterPro" id="IPR020846">
    <property type="entry name" value="MFS_dom"/>
</dbReference>
<feature type="domain" description="Major facilitator superfamily (MFS) profile" evidence="5">
    <location>
        <begin position="21"/>
        <end position="405"/>
    </location>
</feature>
<accession>A0A8H5L245</accession>
<feature type="transmembrane region" description="Helical" evidence="4">
    <location>
        <begin position="286"/>
        <end position="303"/>
    </location>
</feature>
<dbReference type="InterPro" id="IPR011701">
    <property type="entry name" value="MFS"/>
</dbReference>
<feature type="transmembrane region" description="Helical" evidence="4">
    <location>
        <begin position="57"/>
        <end position="79"/>
    </location>
</feature>
<feature type="transmembrane region" description="Helical" evidence="4">
    <location>
        <begin position="91"/>
        <end position="114"/>
    </location>
</feature>
<dbReference type="Proteomes" id="UP000546213">
    <property type="component" value="Unassembled WGS sequence"/>
</dbReference>
<organism evidence="6 7">
    <name type="scientific">Fusarium pseudocircinatum</name>
    <dbReference type="NCBI Taxonomy" id="56676"/>
    <lineage>
        <taxon>Eukaryota</taxon>
        <taxon>Fungi</taxon>
        <taxon>Dikarya</taxon>
        <taxon>Ascomycota</taxon>
        <taxon>Pezizomycotina</taxon>
        <taxon>Sordariomycetes</taxon>
        <taxon>Hypocreomycetidae</taxon>
        <taxon>Hypocreales</taxon>
        <taxon>Nectriaceae</taxon>
        <taxon>Fusarium</taxon>
        <taxon>Fusarium fujikuroi species complex</taxon>
    </lineage>
</organism>
<sequence>MTDASQDPCPPPNGGYGWVCTVVAATINMHSWGFNSAYAVFLAHYLTSDTFPGSTPLQYAFVGSLSLTFLFLVSPIATYSTQRYGIRPTMMVGVVLETISFIAASFATQMWHLFLTQGLLFGMSLGLLFIPTASVVPQWFTTKRSLASGVSLAGAGLGGGVYSLSAAAMIRTVGLQWAFRILAVIAFTINGLGIMLIKDRHKHVKPNRSTMAFSLFTRIDYSLLVGFGAFTMFSYFILIFSLANFANSIGLNSSQAAVISALFNFSQAIGRPLFGYFSDSFGRINMAAAGTFATGVLCLAVWIPTNTYAVTIFFAVSSGLVGGNFWALIAPLMSEVLDLKEAPSGLSLLWFSLVIPSTFSEPLALEIVGGTGNYLGTQIFTAIMYVTAAACLGILRGIVIQRQRKELNHQRPLPVGCTAGESSSGEKSDQKGVALWRCCFSLGKV</sequence>
<name>A0A8H5L245_9HYPO</name>
<keyword evidence="4" id="KW-0812">Transmembrane</keyword>
<reference evidence="6 7" key="1">
    <citation type="submission" date="2020-05" db="EMBL/GenBank/DDBJ databases">
        <title>Identification and distribution of gene clusters putatively required for synthesis of sphingolipid metabolism inhibitors in phylogenetically diverse species of the filamentous fungus Fusarium.</title>
        <authorList>
            <person name="Kim H.-S."/>
            <person name="Busman M."/>
            <person name="Brown D.W."/>
            <person name="Divon H."/>
            <person name="Uhlig S."/>
            <person name="Proctor R.H."/>
        </authorList>
    </citation>
    <scope>NUCLEOTIDE SEQUENCE [LARGE SCALE GENOMIC DNA]</scope>
    <source>
        <strain evidence="6 7">NRRL 36939</strain>
    </source>
</reference>
<feature type="transmembrane region" description="Helical" evidence="4">
    <location>
        <begin position="309"/>
        <end position="330"/>
    </location>
</feature>
<dbReference type="GO" id="GO:0016020">
    <property type="term" value="C:membrane"/>
    <property type="evidence" value="ECO:0007669"/>
    <property type="project" value="UniProtKB-SubCell"/>
</dbReference>
<keyword evidence="3" id="KW-0325">Glycoprotein</keyword>
<dbReference type="OrthoDB" id="6499973at2759"/>
<evidence type="ECO:0000256" key="3">
    <source>
        <dbReference type="ARBA" id="ARBA00023180"/>
    </source>
</evidence>
<feature type="transmembrane region" description="Helical" evidence="4">
    <location>
        <begin position="177"/>
        <end position="197"/>
    </location>
</feature>
<feature type="transmembrane region" description="Helical" evidence="4">
    <location>
        <begin position="218"/>
        <end position="243"/>
    </location>
</feature>
<dbReference type="InterPro" id="IPR050327">
    <property type="entry name" value="Proton-linked_MCT"/>
</dbReference>
<feature type="transmembrane region" description="Helical" evidence="4">
    <location>
        <begin position="152"/>
        <end position="171"/>
    </location>
</feature>